<organism evidence="1 2">
    <name type="scientific">Lederbergia citrea</name>
    <dbReference type="NCBI Taxonomy" id="2833581"/>
    <lineage>
        <taxon>Bacteria</taxon>
        <taxon>Bacillati</taxon>
        <taxon>Bacillota</taxon>
        <taxon>Bacilli</taxon>
        <taxon>Bacillales</taxon>
        <taxon>Bacillaceae</taxon>
        <taxon>Lederbergia</taxon>
    </lineage>
</organism>
<sequence>MAVFRARNIRRGPLPFRYVLLLSFVFFIFSTAAGLWIVNKGIKPTLIDYAESQTKKIAPLVINKAIKEVLPNVKDIREVTEIVPNGVGGTSVQFKTDIINETASELSRAIQQNLKKAESGNLQALEAETDVEIDYEKSNLGEGIVYSFPLGQATHNALLGNLGPRIPIRFTAIGSVQTNAKPKVEQYPINNVFITVEIQIEVTVQIIIPFGTKQAVVQQDVPIALGYYPGNVPQFYNGNGKTSPSIQLPSNP</sequence>
<gene>
    <name evidence="1" type="primary">yunB</name>
    <name evidence="1" type="ORF">KHA91_09150</name>
</gene>
<evidence type="ECO:0000313" key="1">
    <source>
        <dbReference type="EMBL" id="MBS4222905.1"/>
    </source>
</evidence>
<accession>A0A942ULH9</accession>
<dbReference type="InterPro" id="IPR014197">
    <property type="entry name" value="Sporulation_prot_YunB"/>
</dbReference>
<keyword evidence="2" id="KW-1185">Reference proteome</keyword>
<dbReference type="AlphaFoldDB" id="A0A942ULH9"/>
<dbReference type="NCBIfam" id="TIGR02832">
    <property type="entry name" value="spo_yunB"/>
    <property type="match status" value="1"/>
</dbReference>
<dbReference type="Proteomes" id="UP000676456">
    <property type="component" value="Unassembled WGS sequence"/>
</dbReference>
<name>A0A942ULH9_9BACI</name>
<dbReference type="RefSeq" id="WP_213097964.1">
    <property type="nucleotide sequence ID" value="NZ_JAGYPH010000002.1"/>
</dbReference>
<comment type="caution">
    <text evidence="1">The sequence shown here is derived from an EMBL/GenBank/DDBJ whole genome shotgun (WGS) entry which is preliminary data.</text>
</comment>
<dbReference type="Pfam" id="PF09560">
    <property type="entry name" value="Spore_YunB"/>
    <property type="match status" value="1"/>
</dbReference>
<dbReference type="PIRSF" id="PIRSF021383">
    <property type="entry name" value="YunB"/>
    <property type="match status" value="1"/>
</dbReference>
<evidence type="ECO:0000313" key="2">
    <source>
        <dbReference type="Proteomes" id="UP000676456"/>
    </source>
</evidence>
<reference evidence="1 2" key="1">
    <citation type="submission" date="2021-05" db="EMBL/GenBank/DDBJ databases">
        <title>Novel Bacillus species.</title>
        <authorList>
            <person name="Liu G."/>
        </authorList>
    </citation>
    <scope>NUCLEOTIDE SEQUENCE [LARGE SCALE GENOMIC DNA]</scope>
    <source>
        <strain evidence="1 2">FJAT-49682</strain>
    </source>
</reference>
<protein>
    <submittedName>
        <fullName evidence="1">Sporulation protein YunB</fullName>
    </submittedName>
</protein>
<proteinExistence type="predicted"/>
<dbReference type="EMBL" id="JAGYPN010000002">
    <property type="protein sequence ID" value="MBS4222905.1"/>
    <property type="molecule type" value="Genomic_DNA"/>
</dbReference>